<evidence type="ECO:0000313" key="2">
    <source>
        <dbReference type="Proteomes" id="UP000011873"/>
    </source>
</evidence>
<dbReference type="PATRIC" id="fig|1218567.3.peg.2155"/>
<comment type="caution">
    <text evidence="1">The sequence shown here is derived from an EMBL/GenBank/DDBJ whole genome shotgun (WGS) entry which is preliminary data.</text>
</comment>
<dbReference type="AlphaFoldDB" id="M6BPC6"/>
<gene>
    <name evidence="1" type="ORF">LEP1GSC016_2304</name>
</gene>
<organism evidence="1 2">
    <name type="scientific">Leptospira borgpetersenii serovar Hardjo-bovis str. Sponselee</name>
    <dbReference type="NCBI Taxonomy" id="1303729"/>
    <lineage>
        <taxon>Bacteria</taxon>
        <taxon>Pseudomonadati</taxon>
        <taxon>Spirochaetota</taxon>
        <taxon>Spirochaetia</taxon>
        <taxon>Leptospirales</taxon>
        <taxon>Leptospiraceae</taxon>
        <taxon>Leptospira</taxon>
    </lineage>
</organism>
<dbReference type="EMBL" id="ANMU01000081">
    <property type="protein sequence ID" value="EMJ81612.1"/>
    <property type="molecule type" value="Genomic_DNA"/>
</dbReference>
<name>M6BPC6_LEPBO</name>
<evidence type="ECO:0000313" key="1">
    <source>
        <dbReference type="EMBL" id="EMJ81612.1"/>
    </source>
</evidence>
<dbReference type="Proteomes" id="UP000011873">
    <property type="component" value="Unassembled WGS sequence"/>
</dbReference>
<proteinExistence type="predicted"/>
<reference evidence="1 2" key="1">
    <citation type="submission" date="2013-01" db="EMBL/GenBank/DDBJ databases">
        <authorList>
            <person name="Harkins D.M."/>
            <person name="Durkin A.S."/>
            <person name="Brinkac L.M."/>
            <person name="Haft D.H."/>
            <person name="Selengut J.D."/>
            <person name="Sanka R."/>
            <person name="DePew J."/>
            <person name="Purushe J."/>
            <person name="Galloway R.L."/>
            <person name="Vinetz J.M."/>
            <person name="Sutton G.G."/>
            <person name="Nierman W.C."/>
            <person name="Fouts D.E."/>
        </authorList>
    </citation>
    <scope>NUCLEOTIDE SEQUENCE [LARGE SCALE GENOMIC DNA]</scope>
    <source>
        <strain evidence="1 2">Sponselee CDC</strain>
    </source>
</reference>
<sequence length="68" mass="7752">MFAKDSKIETSSGQKKTNPSVLEILIQLKSMEGNLKKLDLHQIGNLDRLKKSLADKNEKAAEEYMKKF</sequence>
<accession>M6BPC6</accession>
<protein>
    <submittedName>
        <fullName evidence="1">Uncharacterized protein</fullName>
    </submittedName>
</protein>